<dbReference type="Proteomes" id="UP000238916">
    <property type="component" value="Unassembled WGS sequence"/>
</dbReference>
<evidence type="ECO:0000313" key="2">
    <source>
        <dbReference type="Proteomes" id="UP000238916"/>
    </source>
</evidence>
<accession>A0A2U3L8U3</accession>
<name>A0A2U3L8U3_9FIRM</name>
<evidence type="ECO:0000313" key="1">
    <source>
        <dbReference type="EMBL" id="SPF48344.1"/>
    </source>
</evidence>
<dbReference type="EMBL" id="OMOF01000342">
    <property type="protein sequence ID" value="SPF48344.1"/>
    <property type="molecule type" value="Genomic_DNA"/>
</dbReference>
<protein>
    <submittedName>
        <fullName evidence="1">Uncharacterized protein</fullName>
    </submittedName>
</protein>
<organism evidence="1 2">
    <name type="scientific">Candidatus Desulfosporosinus infrequens</name>
    <dbReference type="NCBI Taxonomy" id="2043169"/>
    <lineage>
        <taxon>Bacteria</taxon>
        <taxon>Bacillati</taxon>
        <taxon>Bacillota</taxon>
        <taxon>Clostridia</taxon>
        <taxon>Eubacteriales</taxon>
        <taxon>Desulfitobacteriaceae</taxon>
        <taxon>Desulfosporosinus</taxon>
    </lineage>
</organism>
<reference evidence="2" key="1">
    <citation type="submission" date="2018-02" db="EMBL/GenBank/DDBJ databases">
        <authorList>
            <person name="Hausmann B."/>
        </authorList>
    </citation>
    <scope>NUCLEOTIDE SEQUENCE [LARGE SCALE GENOMIC DNA]</scope>
    <source>
        <strain evidence="2">Peat soil MAG SbF1</strain>
    </source>
</reference>
<dbReference type="AlphaFoldDB" id="A0A2U3L8U3"/>
<gene>
    <name evidence="1" type="ORF">SBF1_4060004</name>
</gene>
<proteinExistence type="predicted"/>
<sequence length="67" mass="7999">MASLDISGQWPVFIQEPHLTKIFNYALNIKYKTPIVNQKILENQYITLKSIDYHYIFVLFFVFLCLN</sequence>